<accession>A0A316IF24</accession>
<dbReference type="InterPro" id="IPR011990">
    <property type="entry name" value="TPR-like_helical_dom_sf"/>
</dbReference>
<keyword evidence="3" id="KW-0732">Signal</keyword>
<dbReference type="EMBL" id="QGHC01000008">
    <property type="protein sequence ID" value="PWK85854.1"/>
    <property type="molecule type" value="Genomic_DNA"/>
</dbReference>
<feature type="compositionally biased region" description="Low complexity" evidence="2">
    <location>
        <begin position="235"/>
        <end position="249"/>
    </location>
</feature>
<comment type="caution">
    <text evidence="4">The sequence shown here is derived from an EMBL/GenBank/DDBJ whole genome shotgun (WGS) entry which is preliminary data.</text>
</comment>
<dbReference type="AlphaFoldDB" id="A0A316IF24"/>
<reference evidence="4 5" key="1">
    <citation type="submission" date="2018-05" db="EMBL/GenBank/DDBJ databases">
        <title>Genomic Encyclopedia of Type Strains, Phase IV (KMG-IV): sequencing the most valuable type-strain genomes for metagenomic binning, comparative biology and taxonomic classification.</title>
        <authorList>
            <person name="Goeker M."/>
        </authorList>
    </citation>
    <scope>NUCLEOTIDE SEQUENCE [LARGE SCALE GENOMIC DNA]</scope>
    <source>
        <strain evidence="4 5">DSM 14263</strain>
    </source>
</reference>
<dbReference type="OrthoDB" id="8535852at2"/>
<evidence type="ECO:0000256" key="1">
    <source>
        <dbReference type="PROSITE-ProRule" id="PRU00339"/>
    </source>
</evidence>
<dbReference type="Gene3D" id="1.25.40.1040">
    <property type="match status" value="1"/>
</dbReference>
<dbReference type="RefSeq" id="WP_109723980.1">
    <property type="nucleotide sequence ID" value="NZ_MSZV01000013.1"/>
</dbReference>
<dbReference type="Proteomes" id="UP000245812">
    <property type="component" value="Unassembled WGS sequence"/>
</dbReference>
<evidence type="ECO:0000313" key="4">
    <source>
        <dbReference type="EMBL" id="PWK85854.1"/>
    </source>
</evidence>
<feature type="repeat" description="TPR" evidence="1">
    <location>
        <begin position="121"/>
        <end position="154"/>
    </location>
</feature>
<dbReference type="SMART" id="SM00028">
    <property type="entry name" value="TPR"/>
    <property type="match status" value="2"/>
</dbReference>
<dbReference type="SUPFAM" id="SSF48452">
    <property type="entry name" value="TPR-like"/>
    <property type="match status" value="1"/>
</dbReference>
<feature type="region of interest" description="Disordered" evidence="2">
    <location>
        <begin position="234"/>
        <end position="289"/>
    </location>
</feature>
<dbReference type="PROSITE" id="PS51257">
    <property type="entry name" value="PROKAR_LIPOPROTEIN"/>
    <property type="match status" value="1"/>
</dbReference>
<keyword evidence="1" id="KW-0802">TPR repeat</keyword>
<evidence type="ECO:0000256" key="2">
    <source>
        <dbReference type="SAM" id="MobiDB-lite"/>
    </source>
</evidence>
<protein>
    <submittedName>
        <fullName evidence="4">Flp pilus assembly protein TadD</fullName>
    </submittedName>
</protein>
<sequence>MRPPLRPRHLLARALPAALLAGLLAACAGLPRGGYPRHDAAPSLDPPQPARDDAAMYLDLIRQMQRQGAYYASLAHIDAYRQRYGDPPELRRLQADALRETRQYDAARELYRRLLDTSQAAAAWHGLGLIDAAQRRYAEAEPALLRATQLEPINTAYLGDLGYARLCAGRIAEAREPLAKAAELEPASAKAVSNLALWALLADAPAQADAIMQRAGLPAATRDAVRELAAQLRLPRTAPAPGDDGAAYPPRGPLARLEQAGHATTAPVTGVPAPLLDRLGTSAPKEASP</sequence>
<feature type="chain" id="PRO_5016295695" evidence="3">
    <location>
        <begin position="29"/>
        <end position="289"/>
    </location>
</feature>
<evidence type="ECO:0000256" key="3">
    <source>
        <dbReference type="SAM" id="SignalP"/>
    </source>
</evidence>
<dbReference type="InterPro" id="IPR019734">
    <property type="entry name" value="TPR_rpt"/>
</dbReference>
<evidence type="ECO:0000313" key="5">
    <source>
        <dbReference type="Proteomes" id="UP000245812"/>
    </source>
</evidence>
<feature type="signal peptide" evidence="3">
    <location>
        <begin position="1"/>
        <end position="28"/>
    </location>
</feature>
<organism evidence="4 5">
    <name type="scientific">Fulvimonas soli</name>
    <dbReference type="NCBI Taxonomy" id="155197"/>
    <lineage>
        <taxon>Bacteria</taxon>
        <taxon>Pseudomonadati</taxon>
        <taxon>Pseudomonadota</taxon>
        <taxon>Gammaproteobacteria</taxon>
        <taxon>Lysobacterales</taxon>
        <taxon>Rhodanobacteraceae</taxon>
        <taxon>Fulvimonas</taxon>
    </lineage>
</organism>
<name>A0A316IF24_9GAMM</name>
<keyword evidence="5" id="KW-1185">Reference proteome</keyword>
<proteinExistence type="predicted"/>
<dbReference type="PROSITE" id="PS50005">
    <property type="entry name" value="TPR"/>
    <property type="match status" value="1"/>
</dbReference>
<dbReference type="Gene3D" id="1.25.40.10">
    <property type="entry name" value="Tetratricopeptide repeat domain"/>
    <property type="match status" value="1"/>
</dbReference>
<gene>
    <name evidence="4" type="ORF">C7456_108150</name>
</gene>